<dbReference type="EMBL" id="CP000360">
    <property type="protein sequence ID" value="ABF42080.1"/>
    <property type="molecule type" value="Genomic_DNA"/>
</dbReference>
<keyword evidence="1" id="KW-0472">Membrane</keyword>
<proteinExistence type="predicted"/>
<feature type="transmembrane region" description="Helical" evidence="1">
    <location>
        <begin position="184"/>
        <end position="201"/>
    </location>
</feature>
<keyword evidence="3" id="KW-1185">Reference proteome</keyword>
<dbReference type="EnsemblBacteria" id="ABF42080">
    <property type="protein sequence ID" value="ABF42080"/>
    <property type="gene ID" value="Acid345_3079"/>
</dbReference>
<feature type="transmembrane region" description="Helical" evidence="1">
    <location>
        <begin position="21"/>
        <end position="40"/>
    </location>
</feature>
<dbReference type="Proteomes" id="UP000002432">
    <property type="component" value="Chromosome"/>
</dbReference>
<dbReference type="RefSeq" id="WP_011523879.1">
    <property type="nucleotide sequence ID" value="NC_008009.1"/>
</dbReference>
<evidence type="ECO:0000313" key="2">
    <source>
        <dbReference type="EMBL" id="ABF42080.1"/>
    </source>
</evidence>
<accession>Q1IM20</accession>
<feature type="transmembrane region" description="Helical" evidence="1">
    <location>
        <begin position="73"/>
        <end position="93"/>
    </location>
</feature>
<dbReference type="HOGENOM" id="CLU_1033593_0_0_0"/>
<evidence type="ECO:0000313" key="3">
    <source>
        <dbReference type="Proteomes" id="UP000002432"/>
    </source>
</evidence>
<keyword evidence="1" id="KW-0812">Transmembrane</keyword>
<evidence type="ECO:0000256" key="1">
    <source>
        <dbReference type="SAM" id="Phobius"/>
    </source>
</evidence>
<reference evidence="2 3" key="1">
    <citation type="journal article" date="2009" name="Appl. Environ. Microbiol.">
        <title>Three genomes from the phylum Acidobacteria provide insight into the lifestyles of these microorganisms in soils.</title>
        <authorList>
            <person name="Ward N.L."/>
            <person name="Challacombe J.F."/>
            <person name="Janssen P.H."/>
            <person name="Henrissat B."/>
            <person name="Coutinho P.M."/>
            <person name="Wu M."/>
            <person name="Xie G."/>
            <person name="Haft D.H."/>
            <person name="Sait M."/>
            <person name="Badger J."/>
            <person name="Barabote R.D."/>
            <person name="Bradley B."/>
            <person name="Brettin T.S."/>
            <person name="Brinkac L.M."/>
            <person name="Bruce D."/>
            <person name="Creasy T."/>
            <person name="Daugherty S.C."/>
            <person name="Davidsen T.M."/>
            <person name="DeBoy R.T."/>
            <person name="Detter J.C."/>
            <person name="Dodson R.J."/>
            <person name="Durkin A.S."/>
            <person name="Ganapathy A."/>
            <person name="Gwinn-Giglio M."/>
            <person name="Han C.S."/>
            <person name="Khouri H."/>
            <person name="Kiss H."/>
            <person name="Kothari S.P."/>
            <person name="Madupu R."/>
            <person name="Nelson K.E."/>
            <person name="Nelson W.C."/>
            <person name="Paulsen I."/>
            <person name="Penn K."/>
            <person name="Ren Q."/>
            <person name="Rosovitz M.J."/>
            <person name="Selengut J.D."/>
            <person name="Shrivastava S."/>
            <person name="Sullivan S.A."/>
            <person name="Tapia R."/>
            <person name="Thompson L.S."/>
            <person name="Watkins K.L."/>
            <person name="Yang Q."/>
            <person name="Yu C."/>
            <person name="Zafar N."/>
            <person name="Zhou L."/>
            <person name="Kuske C.R."/>
        </authorList>
    </citation>
    <scope>NUCLEOTIDE SEQUENCE [LARGE SCALE GENOMIC DNA]</scope>
    <source>
        <strain evidence="2 3">Ellin345</strain>
    </source>
</reference>
<protein>
    <submittedName>
        <fullName evidence="2">Uncharacterized protein</fullName>
    </submittedName>
</protein>
<feature type="transmembrane region" description="Helical" evidence="1">
    <location>
        <begin position="240"/>
        <end position="260"/>
    </location>
</feature>
<gene>
    <name evidence="2" type="ordered locus">Acid345_3079</name>
</gene>
<keyword evidence="1" id="KW-1133">Transmembrane helix</keyword>
<dbReference type="AlphaFoldDB" id="Q1IM20"/>
<sequence length="269" mass="30737">MRSRSTMRRSIQAEFVKIWHFRFTSYGAIAVITFTSLIAYDLLKGEDLRSHVALEDWSAFLPFLFFASWEKMFAIQMLLMVMATYCVAVDSQYGMIKIGCSFPCSRTSYANSKLIAVGLHGLLIVVIYISTLVCWSGFAGSWQHIGWASAGAVWSFSLRLLFFSACFIWLVPSLALLRRTLLEAFVTVMLSLIVFLFLNFMPMRAGLAPYLSFRYLYYPIAPLITKAFPVDKLPNLREPLWRFGLANVLPPALLYLWAVVRLNNRDITE</sequence>
<dbReference type="KEGG" id="aba:Acid345_3079"/>
<feature type="transmembrane region" description="Helical" evidence="1">
    <location>
        <begin position="114"/>
        <end position="138"/>
    </location>
</feature>
<organism evidence="2 3">
    <name type="scientific">Koribacter versatilis (strain Ellin345)</name>
    <dbReference type="NCBI Taxonomy" id="204669"/>
    <lineage>
        <taxon>Bacteria</taxon>
        <taxon>Pseudomonadati</taxon>
        <taxon>Acidobacteriota</taxon>
        <taxon>Terriglobia</taxon>
        <taxon>Terriglobales</taxon>
        <taxon>Candidatus Korobacteraceae</taxon>
        <taxon>Candidatus Korobacter</taxon>
    </lineage>
</organism>
<name>Q1IM20_KORVE</name>
<feature type="transmembrane region" description="Helical" evidence="1">
    <location>
        <begin position="158"/>
        <end position="177"/>
    </location>
</feature>